<evidence type="ECO:0000313" key="1">
    <source>
        <dbReference type="EMBL" id="QJD95760.1"/>
    </source>
</evidence>
<sequence length="145" mass="16016">MFEKLFMLVKNNAAAAVINNPAIPANSRESVINEASSSIIEVLKSQMETGRINDLIRFFKFSHTYNEGLITSITNKFANKLNKYYNIDMASAHAAAVSLIPPVMKQLVQQSNSQQHKEFALGTMLSQLNGNRADLSGLVNQLMIA</sequence>
<gene>
    <name evidence="1" type="ORF">HH214_07695</name>
</gene>
<dbReference type="AlphaFoldDB" id="A0A7L5DXD2"/>
<evidence type="ECO:0000313" key="2">
    <source>
        <dbReference type="Proteomes" id="UP000503278"/>
    </source>
</evidence>
<dbReference type="EMBL" id="CP051682">
    <property type="protein sequence ID" value="QJD95760.1"/>
    <property type="molecule type" value="Genomic_DNA"/>
</dbReference>
<accession>A0A7L5DXD2</accession>
<dbReference type="Proteomes" id="UP000503278">
    <property type="component" value="Chromosome"/>
</dbReference>
<keyword evidence="2" id="KW-1185">Reference proteome</keyword>
<reference evidence="1 2" key="1">
    <citation type="submission" date="2020-04" db="EMBL/GenBank/DDBJ databases">
        <title>Genome sequencing of novel species.</title>
        <authorList>
            <person name="Heo J."/>
            <person name="Kim S.-J."/>
            <person name="Kim J.-S."/>
            <person name="Hong S.-B."/>
            <person name="Kwon S.-W."/>
        </authorList>
    </citation>
    <scope>NUCLEOTIDE SEQUENCE [LARGE SCALE GENOMIC DNA]</scope>
    <source>
        <strain evidence="1 2">F39-2</strain>
    </source>
</reference>
<dbReference type="RefSeq" id="WP_169606767.1">
    <property type="nucleotide sequence ID" value="NZ_CP051682.1"/>
</dbReference>
<name>A0A7L5DXD2_9SPHI</name>
<protein>
    <submittedName>
        <fullName evidence="1">Uncharacterized protein</fullName>
    </submittedName>
</protein>
<organism evidence="1 2">
    <name type="scientific">Mucilaginibacter robiniae</name>
    <dbReference type="NCBI Taxonomy" id="2728022"/>
    <lineage>
        <taxon>Bacteria</taxon>
        <taxon>Pseudomonadati</taxon>
        <taxon>Bacteroidota</taxon>
        <taxon>Sphingobacteriia</taxon>
        <taxon>Sphingobacteriales</taxon>
        <taxon>Sphingobacteriaceae</taxon>
        <taxon>Mucilaginibacter</taxon>
    </lineage>
</organism>
<proteinExistence type="predicted"/>
<dbReference type="KEGG" id="mrob:HH214_07695"/>